<dbReference type="Proteomes" id="UP000823749">
    <property type="component" value="Chromosome 6"/>
</dbReference>
<evidence type="ECO:0000313" key="2">
    <source>
        <dbReference type="Proteomes" id="UP000823749"/>
    </source>
</evidence>
<dbReference type="EMBL" id="JACTNZ010000006">
    <property type="protein sequence ID" value="KAG5545547.1"/>
    <property type="molecule type" value="Genomic_DNA"/>
</dbReference>
<gene>
    <name evidence="1" type="ORF">RHGRI_017898</name>
</gene>
<evidence type="ECO:0000313" key="1">
    <source>
        <dbReference type="EMBL" id="KAG5545547.1"/>
    </source>
</evidence>
<sequence length="50" mass="6288">MFQKIQVLVFEFSTVQVTFCYREFNRIAERMHQQLRVFLFYIALLPIFYY</sequence>
<name>A0AAV6JZJ2_9ERIC</name>
<comment type="caution">
    <text evidence="1">The sequence shown here is derived from an EMBL/GenBank/DDBJ whole genome shotgun (WGS) entry which is preliminary data.</text>
</comment>
<keyword evidence="2" id="KW-1185">Reference proteome</keyword>
<accession>A0AAV6JZJ2</accession>
<proteinExistence type="predicted"/>
<organism evidence="1 2">
    <name type="scientific">Rhododendron griersonianum</name>
    <dbReference type="NCBI Taxonomy" id="479676"/>
    <lineage>
        <taxon>Eukaryota</taxon>
        <taxon>Viridiplantae</taxon>
        <taxon>Streptophyta</taxon>
        <taxon>Embryophyta</taxon>
        <taxon>Tracheophyta</taxon>
        <taxon>Spermatophyta</taxon>
        <taxon>Magnoliopsida</taxon>
        <taxon>eudicotyledons</taxon>
        <taxon>Gunneridae</taxon>
        <taxon>Pentapetalae</taxon>
        <taxon>asterids</taxon>
        <taxon>Ericales</taxon>
        <taxon>Ericaceae</taxon>
        <taxon>Ericoideae</taxon>
        <taxon>Rhodoreae</taxon>
        <taxon>Rhododendron</taxon>
    </lineage>
</organism>
<dbReference type="AlphaFoldDB" id="A0AAV6JZJ2"/>
<reference evidence="1 2" key="1">
    <citation type="submission" date="2020-08" db="EMBL/GenBank/DDBJ databases">
        <title>Plant Genome Project.</title>
        <authorList>
            <person name="Zhang R.-G."/>
        </authorList>
    </citation>
    <scope>NUCLEOTIDE SEQUENCE [LARGE SCALE GENOMIC DNA]</scope>
    <source>
        <strain evidence="1">WSP0</strain>
        <tissue evidence="1">Leaf</tissue>
    </source>
</reference>
<protein>
    <submittedName>
        <fullName evidence="1">Uncharacterized protein</fullName>
    </submittedName>
</protein>